<dbReference type="eggNOG" id="COG0438">
    <property type="taxonomic scope" value="Bacteria"/>
</dbReference>
<reference evidence="2 3" key="1">
    <citation type="journal article" date="2008" name="Proc. Natl. Acad. Sci. U.S.A.">
        <title>The genome of Cyanothece 51142, a unicellular diazotrophic cyanobacterium important in the marine nitrogen cycle.</title>
        <authorList>
            <person name="Welsh E.A."/>
            <person name="Liberton M."/>
            <person name="Stoeckel J."/>
            <person name="Loh T."/>
            <person name="Elvitigala T."/>
            <person name="Wang C."/>
            <person name="Wollam A."/>
            <person name="Fulton R.S."/>
            <person name="Clifton S.W."/>
            <person name="Jacobs J.M."/>
            <person name="Aurora R."/>
            <person name="Ghosh B.K."/>
            <person name="Sherman L.A."/>
            <person name="Smith R.D."/>
            <person name="Wilson R.K."/>
            <person name="Pakrasi H.B."/>
        </authorList>
    </citation>
    <scope>NUCLEOTIDE SEQUENCE [LARGE SCALE GENOMIC DNA]</scope>
    <source>
        <strain evidence="3">ATCC 51142 / BH68</strain>
    </source>
</reference>
<dbReference type="EMBL" id="CP000806">
    <property type="protein sequence ID" value="ACB51449.1"/>
    <property type="molecule type" value="Genomic_DNA"/>
</dbReference>
<dbReference type="Gene3D" id="3.40.50.150">
    <property type="entry name" value="Vaccinia Virus protein VP39"/>
    <property type="match status" value="1"/>
</dbReference>
<dbReference type="InterPro" id="IPR029063">
    <property type="entry name" value="SAM-dependent_MTases_sf"/>
</dbReference>
<sequence>MNVEMSQFLMGIGSGCNVNYSGEKIAFEVLRSKSNAPYCIFDVGANQGQFLHLTLDSLGKDNFKIYCFEPGLRTFEILKQNSRQDERVIVNNLGLAQKKGEMTLYYEKAGSGLASLAKKKLDHFNIYFQLEENVKIETIDNYCHQNSIDKIDLLKLDIEGHELDCLLGAKTMFDRQAIKIVTFEFGGCNIDTRSFFQDFYYFFKDAKMDIFRITPSGYLHPIRCYQEIDEQFRTSNFLACFIDTKKINENNFHYS</sequence>
<accession>B1WNM0</accession>
<dbReference type="HOGENOM" id="CLU_068034_0_0_3"/>
<name>B1WNM0_CROS5</name>
<dbReference type="NCBIfam" id="TIGR01444">
    <property type="entry name" value="fkbM_fam"/>
    <property type="match status" value="1"/>
</dbReference>
<dbReference type="KEGG" id="cyt:cce_2099"/>
<dbReference type="InterPro" id="IPR006342">
    <property type="entry name" value="FkbM_mtfrase"/>
</dbReference>
<dbReference type="SUPFAM" id="SSF53335">
    <property type="entry name" value="S-adenosyl-L-methionine-dependent methyltransferases"/>
    <property type="match status" value="1"/>
</dbReference>
<dbReference type="STRING" id="43989.cce_2099"/>
<evidence type="ECO:0000259" key="1">
    <source>
        <dbReference type="Pfam" id="PF05050"/>
    </source>
</evidence>
<feature type="domain" description="Methyltransferase FkbM" evidence="1">
    <location>
        <begin position="42"/>
        <end position="189"/>
    </location>
</feature>
<keyword evidence="3" id="KW-1185">Reference proteome</keyword>
<proteinExistence type="predicted"/>
<dbReference type="OrthoDB" id="424472at2"/>
<gene>
    <name evidence="2" type="ordered locus">cce_2099</name>
</gene>
<dbReference type="InterPro" id="IPR053188">
    <property type="entry name" value="FkbM_Methyltransferase"/>
</dbReference>
<dbReference type="Pfam" id="PF05050">
    <property type="entry name" value="Methyltransf_21"/>
    <property type="match status" value="1"/>
</dbReference>
<dbReference type="PANTHER" id="PTHR36973">
    <property type="entry name" value="SLL1456 PROTEIN-RELATED"/>
    <property type="match status" value="1"/>
</dbReference>
<organism evidence="2 3">
    <name type="scientific">Crocosphaera subtropica (strain ATCC 51142 / BH68)</name>
    <name type="common">Cyanothece sp. (strain ATCC 51142)</name>
    <dbReference type="NCBI Taxonomy" id="43989"/>
    <lineage>
        <taxon>Bacteria</taxon>
        <taxon>Bacillati</taxon>
        <taxon>Cyanobacteriota</taxon>
        <taxon>Cyanophyceae</taxon>
        <taxon>Oscillatoriophycideae</taxon>
        <taxon>Chroococcales</taxon>
        <taxon>Aphanothecaceae</taxon>
        <taxon>Crocosphaera</taxon>
        <taxon>Crocosphaera subtropica</taxon>
    </lineage>
</organism>
<dbReference type="AlphaFoldDB" id="B1WNM0"/>
<dbReference type="PANTHER" id="PTHR36973:SF4">
    <property type="entry name" value="NODULATION PROTEIN"/>
    <property type="match status" value="1"/>
</dbReference>
<evidence type="ECO:0000313" key="3">
    <source>
        <dbReference type="Proteomes" id="UP000001203"/>
    </source>
</evidence>
<dbReference type="Proteomes" id="UP000001203">
    <property type="component" value="Chromosome circular"/>
</dbReference>
<evidence type="ECO:0000313" key="2">
    <source>
        <dbReference type="EMBL" id="ACB51449.1"/>
    </source>
</evidence>
<dbReference type="GO" id="GO:0008171">
    <property type="term" value="F:O-methyltransferase activity"/>
    <property type="evidence" value="ECO:0007669"/>
    <property type="project" value="TreeGrafter"/>
</dbReference>
<protein>
    <recommendedName>
        <fullName evidence="1">Methyltransferase FkbM domain-containing protein</fullName>
    </recommendedName>
</protein>